<dbReference type="RefSeq" id="WP_016196979.1">
    <property type="nucleotide sequence ID" value="NZ_AQPN01000131.1"/>
</dbReference>
<dbReference type="Proteomes" id="UP000014174">
    <property type="component" value="Unassembled WGS sequence"/>
</dbReference>
<name>R9GNF9_9SPHI</name>
<keyword evidence="2" id="KW-1185">Reference proteome</keyword>
<sequence>MKPESLTEIKKEIKSINPTELVEICFKLAKFKKENKEFLHYLLYESEYPLNYAEKVKSSLQPSLESLNKSNYLKMKELRKQLRIVTKHIRYTSSIEVEITLLTWFATMMVHYADVRSSNKALFALFTRQLEKIHKSFAKLHEDLQLDYSEPYIALLDQAEKFINGFHKERYTL</sequence>
<evidence type="ECO:0000313" key="1">
    <source>
        <dbReference type="EMBL" id="EOR93065.1"/>
    </source>
</evidence>
<dbReference type="OrthoDB" id="978748at2"/>
<evidence type="ECO:0000313" key="2">
    <source>
        <dbReference type="Proteomes" id="UP000014174"/>
    </source>
</evidence>
<protein>
    <submittedName>
        <fullName evidence="1">Uncharacterized protein</fullName>
    </submittedName>
</protein>
<dbReference type="eggNOG" id="ENOG5031EUD">
    <property type="taxonomic scope" value="Bacteria"/>
</dbReference>
<reference evidence="1 2" key="1">
    <citation type="journal article" date="2013" name="Genome Announc.">
        <title>Draft Genome Sequence of Arcticibacter svalbardensis Strain MN12-7T, a Member of the Family Sphingobacteriaceae Isolated from an Arctic Soil Sample.</title>
        <authorList>
            <person name="Shivaji S."/>
            <person name="Ara S."/>
            <person name="Prasad S."/>
            <person name="Manasa B.P."/>
            <person name="Begum Z."/>
            <person name="Singh A."/>
            <person name="Kumar Pinnaka A."/>
        </authorList>
    </citation>
    <scope>NUCLEOTIDE SEQUENCE [LARGE SCALE GENOMIC DNA]</scope>
    <source>
        <strain evidence="1 2">MN12-7</strain>
    </source>
</reference>
<comment type="caution">
    <text evidence="1">The sequence shown here is derived from an EMBL/GenBank/DDBJ whole genome shotgun (WGS) entry which is preliminary data.</text>
</comment>
<gene>
    <name evidence="1" type="ORF">ADIARSV_3754</name>
</gene>
<accession>R9GNF9</accession>
<dbReference type="STRING" id="1150600.ADIARSV_3754"/>
<dbReference type="AlphaFoldDB" id="R9GNF9"/>
<dbReference type="EMBL" id="AQPN01000131">
    <property type="protein sequence ID" value="EOR93065.1"/>
    <property type="molecule type" value="Genomic_DNA"/>
</dbReference>
<organism evidence="1 2">
    <name type="scientific">Arcticibacter svalbardensis MN12-7</name>
    <dbReference type="NCBI Taxonomy" id="1150600"/>
    <lineage>
        <taxon>Bacteria</taxon>
        <taxon>Pseudomonadati</taxon>
        <taxon>Bacteroidota</taxon>
        <taxon>Sphingobacteriia</taxon>
        <taxon>Sphingobacteriales</taxon>
        <taxon>Sphingobacteriaceae</taxon>
        <taxon>Arcticibacter</taxon>
    </lineage>
</organism>
<proteinExistence type="predicted"/>